<dbReference type="RefSeq" id="WP_116046591.1">
    <property type="nucleotide sequence ID" value="NZ_QUBQ01000002.1"/>
</dbReference>
<dbReference type="SUPFAM" id="SSF55729">
    <property type="entry name" value="Acyl-CoA N-acyltransferases (Nat)"/>
    <property type="match status" value="1"/>
</dbReference>
<dbReference type="PROSITE" id="PS51186">
    <property type="entry name" value="GNAT"/>
    <property type="match status" value="1"/>
</dbReference>
<name>A0A371PFZ9_9BACL</name>
<dbReference type="InterPro" id="IPR000182">
    <property type="entry name" value="GNAT_dom"/>
</dbReference>
<dbReference type="GO" id="GO:0016747">
    <property type="term" value="F:acyltransferase activity, transferring groups other than amino-acyl groups"/>
    <property type="evidence" value="ECO:0007669"/>
    <property type="project" value="InterPro"/>
</dbReference>
<accession>A0A371PFZ9</accession>
<proteinExistence type="predicted"/>
<dbReference type="Pfam" id="PF00583">
    <property type="entry name" value="Acetyltransf_1"/>
    <property type="match status" value="1"/>
</dbReference>
<organism evidence="4 5">
    <name type="scientific">Paenibacillus paeoniae</name>
    <dbReference type="NCBI Taxonomy" id="2292705"/>
    <lineage>
        <taxon>Bacteria</taxon>
        <taxon>Bacillati</taxon>
        <taxon>Bacillota</taxon>
        <taxon>Bacilli</taxon>
        <taxon>Bacillales</taxon>
        <taxon>Paenibacillaceae</taxon>
        <taxon>Paenibacillus</taxon>
    </lineage>
</organism>
<evidence type="ECO:0000259" key="3">
    <source>
        <dbReference type="PROSITE" id="PS51186"/>
    </source>
</evidence>
<gene>
    <name evidence="4" type="ORF">DX130_14645</name>
</gene>
<evidence type="ECO:0000313" key="4">
    <source>
        <dbReference type="EMBL" id="REK74889.1"/>
    </source>
</evidence>
<feature type="domain" description="N-acetyltransferase" evidence="3">
    <location>
        <begin position="3"/>
        <end position="159"/>
    </location>
</feature>
<keyword evidence="5" id="KW-1185">Reference proteome</keyword>
<dbReference type="PANTHER" id="PTHR43877">
    <property type="entry name" value="AMINOALKYLPHOSPHONATE N-ACETYLTRANSFERASE-RELATED-RELATED"/>
    <property type="match status" value="1"/>
</dbReference>
<comment type="caution">
    <text evidence="4">The sequence shown here is derived from an EMBL/GenBank/DDBJ whole genome shotgun (WGS) entry which is preliminary data.</text>
</comment>
<protein>
    <submittedName>
        <fullName evidence="4">GNAT family N-acetyltransferase</fullName>
    </submittedName>
</protein>
<dbReference type="InterPro" id="IPR050832">
    <property type="entry name" value="Bact_Acetyltransf"/>
</dbReference>
<dbReference type="EMBL" id="QUBQ01000002">
    <property type="protein sequence ID" value="REK74889.1"/>
    <property type="molecule type" value="Genomic_DNA"/>
</dbReference>
<sequence>MTIITRLSEADDFPSLVELNNVLWNEENSPLPIHWDSPEEYGKFNPPGSEIVALCDGQLCGYVSLQQGKMDSNIHVITLAIGVDSQFRGAGAGRLLLDAAYDWGKQHGKRKLSLRVLATNTSAIAFYEKCGFHIQGRLIEEFFLNGQYVDDIFMYKRIES</sequence>
<evidence type="ECO:0000256" key="1">
    <source>
        <dbReference type="ARBA" id="ARBA00022679"/>
    </source>
</evidence>
<keyword evidence="1 4" id="KW-0808">Transferase</keyword>
<dbReference type="AlphaFoldDB" id="A0A371PFZ9"/>
<dbReference type="OrthoDB" id="9802340at2"/>
<dbReference type="CDD" id="cd04301">
    <property type="entry name" value="NAT_SF"/>
    <property type="match status" value="1"/>
</dbReference>
<dbReference type="InterPro" id="IPR016181">
    <property type="entry name" value="Acyl_CoA_acyltransferase"/>
</dbReference>
<dbReference type="Gene3D" id="3.40.630.30">
    <property type="match status" value="1"/>
</dbReference>
<evidence type="ECO:0000313" key="5">
    <source>
        <dbReference type="Proteomes" id="UP000261905"/>
    </source>
</evidence>
<dbReference type="Proteomes" id="UP000261905">
    <property type="component" value="Unassembled WGS sequence"/>
</dbReference>
<keyword evidence="2" id="KW-0012">Acyltransferase</keyword>
<reference evidence="4 5" key="1">
    <citation type="submission" date="2018-08" db="EMBL/GenBank/DDBJ databases">
        <title>Paenibacillus sp. M4BSY-1, whole genome shotgun sequence.</title>
        <authorList>
            <person name="Tuo L."/>
        </authorList>
    </citation>
    <scope>NUCLEOTIDE SEQUENCE [LARGE SCALE GENOMIC DNA]</scope>
    <source>
        <strain evidence="4 5">M4BSY-1</strain>
    </source>
</reference>
<evidence type="ECO:0000256" key="2">
    <source>
        <dbReference type="ARBA" id="ARBA00023315"/>
    </source>
</evidence>